<feature type="signal peptide" evidence="1">
    <location>
        <begin position="1"/>
        <end position="22"/>
    </location>
</feature>
<dbReference type="InterPro" id="IPR012338">
    <property type="entry name" value="Beta-lactam/transpept-like"/>
</dbReference>
<reference evidence="3 4" key="1">
    <citation type="submission" date="2012-10" db="EMBL/GenBank/DDBJ databases">
        <title>Genome sequencing of Tanticharoenia sakaeratensis NBRC 103193.</title>
        <authorList>
            <person name="Azuma Y."/>
            <person name="Hadano H."/>
            <person name="Hirakawa H."/>
            <person name="Matsushita K."/>
        </authorList>
    </citation>
    <scope>NUCLEOTIDE SEQUENCE [LARGE SCALE GENOMIC DNA]</scope>
    <source>
        <strain evidence="3 4">NBRC 103193</strain>
    </source>
</reference>
<evidence type="ECO:0000313" key="4">
    <source>
        <dbReference type="Proteomes" id="UP000032679"/>
    </source>
</evidence>
<dbReference type="EMBL" id="BALE01000003">
    <property type="protein sequence ID" value="GAN52907.1"/>
    <property type="molecule type" value="Genomic_DNA"/>
</dbReference>
<organism evidence="3 4">
    <name type="scientific">Tanticharoenia sakaeratensis NBRC 103193</name>
    <dbReference type="NCBI Taxonomy" id="1231623"/>
    <lineage>
        <taxon>Bacteria</taxon>
        <taxon>Pseudomonadati</taxon>
        <taxon>Pseudomonadota</taxon>
        <taxon>Alphaproteobacteria</taxon>
        <taxon>Acetobacterales</taxon>
        <taxon>Acetobacteraceae</taxon>
        <taxon>Tanticharoenia</taxon>
    </lineage>
</organism>
<dbReference type="InterPro" id="IPR050789">
    <property type="entry name" value="Diverse_Enzym_Activities"/>
</dbReference>
<dbReference type="PANTHER" id="PTHR43283:SF14">
    <property type="entry name" value="BLL8153 PROTEIN"/>
    <property type="match status" value="1"/>
</dbReference>
<name>A0A0D6MH07_9PROT</name>
<dbReference type="PANTHER" id="PTHR43283">
    <property type="entry name" value="BETA-LACTAMASE-RELATED"/>
    <property type="match status" value="1"/>
</dbReference>
<protein>
    <submittedName>
        <fullName evidence="3">Beta-lactamase</fullName>
    </submittedName>
</protein>
<keyword evidence="4" id="KW-1185">Reference proteome</keyword>
<comment type="caution">
    <text evidence="3">The sequence shown here is derived from an EMBL/GenBank/DDBJ whole genome shotgun (WGS) entry which is preliminary data.</text>
</comment>
<evidence type="ECO:0000259" key="2">
    <source>
        <dbReference type="Pfam" id="PF00144"/>
    </source>
</evidence>
<feature type="domain" description="Beta-lactamase-related" evidence="2">
    <location>
        <begin position="79"/>
        <end position="357"/>
    </location>
</feature>
<dbReference type="Gene3D" id="3.40.710.10">
    <property type="entry name" value="DD-peptidase/beta-lactamase superfamily"/>
    <property type="match status" value="1"/>
</dbReference>
<evidence type="ECO:0000256" key="1">
    <source>
        <dbReference type="SAM" id="SignalP"/>
    </source>
</evidence>
<dbReference type="OrthoDB" id="9814204at2"/>
<dbReference type="STRING" id="1231623.Tasa_003_085"/>
<feature type="chain" id="PRO_5002308185" evidence="1">
    <location>
        <begin position="23"/>
        <end position="393"/>
    </location>
</feature>
<accession>A0A0D6MH07</accession>
<proteinExistence type="predicted"/>
<sequence>MRRFLPLLALAFVAAAPGRPIGADVLFWTQAQRDAGFGHMDRHYPTHAVPHGARPYPLLVGAPLSVAIPWKGSTLSLAQFMRAQHTAGLLVLDHGRIRLEVYGNGAGRDTRWTSFSVAKSVTSTLVGAAIRDGAISGLDESVTAIVPELRGSAYDGVTVRQVLTMTSGVAWNEDYSDPQSDVARLFLEPAAPGIDPTIAYLCRLKRAARPGTIWHYNTGETGLAGILVTRATHKSLAAYLSEKIWQPFGMAQEAYWGVGPGGQEPGGCCLSATLRDYGRFGLFMLGGGRAGDRNILPDDWVADATRATSQTDMPGRGYGFQWWTEAGGIYDAIGIFGQAIHIDPKRQLVVVMTSAWPSAIGPDLIAQRGALFDAVAVALDHGSARSRAGGPDR</sequence>
<dbReference type="AlphaFoldDB" id="A0A0D6MH07"/>
<dbReference type="SUPFAM" id="SSF56601">
    <property type="entry name" value="beta-lactamase/transpeptidase-like"/>
    <property type="match status" value="1"/>
</dbReference>
<dbReference type="InterPro" id="IPR001466">
    <property type="entry name" value="Beta-lactam-related"/>
</dbReference>
<keyword evidence="1" id="KW-0732">Signal</keyword>
<dbReference type="RefSeq" id="WP_053053595.1">
    <property type="nucleotide sequence ID" value="NZ_BALE01000003.1"/>
</dbReference>
<evidence type="ECO:0000313" key="3">
    <source>
        <dbReference type="EMBL" id="GAN52907.1"/>
    </source>
</evidence>
<dbReference type="Proteomes" id="UP000032679">
    <property type="component" value="Unassembled WGS sequence"/>
</dbReference>
<gene>
    <name evidence="3" type="ORF">Tasa_003_085</name>
</gene>
<dbReference type="Pfam" id="PF00144">
    <property type="entry name" value="Beta-lactamase"/>
    <property type="match status" value="1"/>
</dbReference>